<dbReference type="Proteomes" id="UP000504606">
    <property type="component" value="Unplaced"/>
</dbReference>
<protein>
    <submittedName>
        <fullName evidence="3">Uncharacterized protein LOC113206783</fullName>
    </submittedName>
</protein>
<accession>A0A6J1SCA2</accession>
<feature type="region of interest" description="Disordered" evidence="1">
    <location>
        <begin position="1"/>
        <end position="20"/>
    </location>
</feature>
<organism evidence="2 3">
    <name type="scientific">Frankliniella occidentalis</name>
    <name type="common">Western flower thrips</name>
    <name type="synonym">Euthrips occidentalis</name>
    <dbReference type="NCBI Taxonomy" id="133901"/>
    <lineage>
        <taxon>Eukaryota</taxon>
        <taxon>Metazoa</taxon>
        <taxon>Ecdysozoa</taxon>
        <taxon>Arthropoda</taxon>
        <taxon>Hexapoda</taxon>
        <taxon>Insecta</taxon>
        <taxon>Pterygota</taxon>
        <taxon>Neoptera</taxon>
        <taxon>Paraneoptera</taxon>
        <taxon>Thysanoptera</taxon>
        <taxon>Terebrantia</taxon>
        <taxon>Thripoidea</taxon>
        <taxon>Thripidae</taxon>
        <taxon>Frankliniella</taxon>
    </lineage>
</organism>
<dbReference type="KEGG" id="foc:113206783"/>
<dbReference type="GeneID" id="113206783"/>
<gene>
    <name evidence="3" type="primary">LOC113206783</name>
</gene>
<dbReference type="OrthoDB" id="7716214at2759"/>
<reference evidence="3" key="1">
    <citation type="submission" date="2025-08" db="UniProtKB">
        <authorList>
            <consortium name="RefSeq"/>
        </authorList>
    </citation>
    <scope>IDENTIFICATION</scope>
    <source>
        <tissue evidence="3">Whole organism</tissue>
    </source>
</reference>
<name>A0A6J1SCA2_FRAOC</name>
<evidence type="ECO:0000256" key="1">
    <source>
        <dbReference type="SAM" id="MobiDB-lite"/>
    </source>
</evidence>
<evidence type="ECO:0000313" key="2">
    <source>
        <dbReference type="Proteomes" id="UP000504606"/>
    </source>
</evidence>
<proteinExistence type="predicted"/>
<sequence length="228" mass="25260">MSANHGGHRPESPRPRARCRMATPPPWVSGLVLLLALAAVVLGAAAAKRLLIDSTHLELRPKFIRPCEGEPDNALQAIDVTYEMRGRTTVVFNLDINMSRTADKWTKGFTVIERCDETVSEATCKVYRVIETNDVCGYFMNPTMPWVKLIESVQPKLSCPIPKGTYRVSNGTLAIDLLSAVSGPLRLEGYVWRARPHCVDDQGSTPFCLDTAGELFRVRNHPKDTILG</sequence>
<dbReference type="AlphaFoldDB" id="A0A6J1SCA2"/>
<evidence type="ECO:0000313" key="3">
    <source>
        <dbReference type="RefSeq" id="XP_026278809.1"/>
    </source>
</evidence>
<dbReference type="RefSeq" id="XP_026278809.1">
    <property type="nucleotide sequence ID" value="XM_026423024.2"/>
</dbReference>
<keyword evidence="2" id="KW-1185">Reference proteome</keyword>